<evidence type="ECO:0000313" key="5">
    <source>
        <dbReference type="Proteomes" id="UP000694843"/>
    </source>
</evidence>
<reference evidence="6" key="1">
    <citation type="submission" date="2025-08" db="UniProtKB">
        <authorList>
            <consortium name="RefSeq"/>
        </authorList>
    </citation>
    <scope>IDENTIFICATION</scope>
    <source>
        <tissue evidence="6">Whole organism</tissue>
    </source>
</reference>
<feature type="compositionally biased region" description="Acidic residues" evidence="3">
    <location>
        <begin position="1252"/>
        <end position="1267"/>
    </location>
</feature>
<gene>
    <name evidence="6" type="primary">LOC108681591</name>
</gene>
<feature type="compositionally biased region" description="Basic and acidic residues" evidence="3">
    <location>
        <begin position="300"/>
        <end position="329"/>
    </location>
</feature>
<protein>
    <submittedName>
        <fullName evidence="6">SH3 domain-containing protein C23A1.17</fullName>
    </submittedName>
</protein>
<keyword evidence="4" id="KW-0732">Signal</keyword>
<evidence type="ECO:0000256" key="3">
    <source>
        <dbReference type="SAM" id="MobiDB-lite"/>
    </source>
</evidence>
<dbReference type="InterPro" id="IPR051217">
    <property type="entry name" value="Insect_Cuticle_Struc_Prot"/>
</dbReference>
<evidence type="ECO:0000256" key="4">
    <source>
        <dbReference type="SAM" id="SignalP"/>
    </source>
</evidence>
<feature type="compositionally biased region" description="Acidic residues" evidence="3">
    <location>
        <begin position="1308"/>
        <end position="1317"/>
    </location>
</feature>
<dbReference type="Pfam" id="PF00379">
    <property type="entry name" value="Chitin_bind_4"/>
    <property type="match status" value="1"/>
</dbReference>
<evidence type="ECO:0000256" key="1">
    <source>
        <dbReference type="ARBA" id="ARBA00022460"/>
    </source>
</evidence>
<feature type="region of interest" description="Disordered" evidence="3">
    <location>
        <begin position="391"/>
        <end position="879"/>
    </location>
</feature>
<feature type="compositionally biased region" description="Acidic residues" evidence="3">
    <location>
        <begin position="754"/>
        <end position="763"/>
    </location>
</feature>
<feature type="compositionally biased region" description="Polar residues" evidence="3">
    <location>
        <begin position="234"/>
        <end position="252"/>
    </location>
</feature>
<feature type="compositionally biased region" description="Polar residues" evidence="3">
    <location>
        <begin position="277"/>
        <end position="295"/>
    </location>
</feature>
<feature type="compositionally biased region" description="Acidic residues" evidence="3">
    <location>
        <begin position="708"/>
        <end position="719"/>
    </location>
</feature>
<feature type="compositionally biased region" description="Basic and acidic residues" evidence="3">
    <location>
        <begin position="1169"/>
        <end position="1180"/>
    </location>
</feature>
<feature type="compositionally biased region" description="Basic and acidic residues" evidence="3">
    <location>
        <begin position="107"/>
        <end position="118"/>
    </location>
</feature>
<dbReference type="OrthoDB" id="6418165at2759"/>
<proteinExistence type="predicted"/>
<dbReference type="PANTHER" id="PTHR12236">
    <property type="entry name" value="STRUCTURAL CONTITUENT OF CUTICLE"/>
    <property type="match status" value="1"/>
</dbReference>
<feature type="compositionally biased region" description="Acidic residues" evidence="3">
    <location>
        <begin position="793"/>
        <end position="814"/>
    </location>
</feature>
<dbReference type="GO" id="GO:0005615">
    <property type="term" value="C:extracellular space"/>
    <property type="evidence" value="ECO:0007669"/>
    <property type="project" value="TreeGrafter"/>
</dbReference>
<dbReference type="GeneID" id="108681591"/>
<feature type="compositionally biased region" description="Acidic residues" evidence="3">
    <location>
        <begin position="951"/>
        <end position="969"/>
    </location>
</feature>
<feature type="compositionally biased region" description="Basic and acidic residues" evidence="3">
    <location>
        <begin position="1121"/>
        <end position="1137"/>
    </location>
</feature>
<feature type="region of interest" description="Disordered" evidence="3">
    <location>
        <begin position="1165"/>
        <end position="1345"/>
    </location>
</feature>
<sequence>MLAKILVSFLLLAGPALSFPNERALAHFGITSRTPSPSSVRTKPRTYTPPPFSASYSSPPESKKESKEPESTYTPPQVKEEEPIGYSYTEPVFSATYPARTPYRPPQRPEESREDKTNKPNFVHKGRSFAYEFDVRDGDSGNQFAHQSQSDGEITTGMYTVQLPDGRLQTVKYSADADTGFQVNVEYQGVPFYPDDKSEEVVDVYKLSPKPTYTAPATVSRDRDSSAEKKEEGISNSESQDSAKETNANSNSRRQKSRVVISSSGSSLYANREETRTTQGSAASRTYQTPLTSYSAPAFKNEHNEEQLKAVKDNQETVKSESSGRDSTRKLYGAEIPRRSYQAPLKTYTAPQVSEEEITEDLAITYSRSQTDDDSEEKEVSQSIYFTPAKTYGVPEAVRDRTPPRKSYGVPPFTEVTEESEEEKNTRKNSHFETAQTISDEREEGEDLRATQPLYSASSLSYGVPSENSEKLKKGEPDDDGDGDDDDSEDSKSYGSSSRTYGASSSTGQEIKSIPPRRTYGVPEQVVDLDTEKEATLATSYGLPQADEEDIRVSSPKYSPPSQIYGVPDESFSETLEDESKESATGGQRAPSRIYGSPDVSEEEINESDKGASDDEPSAPSETSEAPKIASRFVNRFYSPPKQTYGVPDGDIKPIDEDDSDEEKIDDSFPPPRSYETPKKDDEIPNPLHSPPRRTYGVPDVDGKELVTENDDDSDESADTEPSALGIKYGAPDVETSSASSVKPPPRTYGIPEIADDNSEEERIDVPSRTYGVPDIKTEQPEPVPPKQTYGIPEDDEEQTIVEAVDDSSDEDESVALGTPSRTYGVPEVETKSPSPLYLPPRRTYGVPQVSAISANENDKESDEDEEDTRVPPRTYGVPEVGVKHVRPVSAASLRTYAVPKVTKVVVSDTENKNSEENEEESYKPSTAYGAPEIDSEPVSTPSRTYGVPEVSEETTLVEDEDDSNDDGGDANPPSSTYGVPEVSQEVINVEEINDDSEEKENVRFSTPARTYGTPEVAVRPSSSSYLPPKRTYGVPQLSEETIAADNAEDDSSEDSSLGQRYSPPRRTYSAPAVTVKKTSQETTDDSNIPSTTYGAPEVKTKTITPIFLPPQRTYGVPAVSDDKVTVDDESDEKEKSSAPSRTYGTPTITIKPVAPVYFPPRITYDVPKVSDEDSVKADAPDEEEDDSNEKEIIVIDSPSQTYGTPQIEHRITSSVYVPPSRTYGVPDESVSESDGRYSNPSRAYGTPNESSDTDENEEKISDEESESSYQSNSRTEQNGDEDVRSSKPLYSPPSRSYGAPNLLREETQDDSNEDTIEQVSTNYGVPSEDEGVRSSSPIYLTPSVTYGVPILSAEDVSSSEIEEKEVPSESYGVPAQNDPEPPELVYEAPSEKNSEERSRNEQSYSPPRRTYGVPETETEDKDNQDETEENSRESSSTLIIPQRTYGAPEVNAAEAQEDERETVPEQITPSLTYGVPFAEDGTDSKSQASDSRSLKSSYSVPPAPESSEYEPLYAPPARGYTSPSDNSGEGGVRSSYSVPPAPESSEYEPLYAPPARGYTSPSDKSGKGGVRSSYSVPPAPESSEYEPLYAPPATGYTSPSDKSGEGGVRSSYSVPPAPESSEYEPLYAPPATSYTSPSEKSEEEGVRSSYSVPPAPTSSEYEPLYAPAATNNLAPADNSDEEIRSSYSAPPAPESSSDSDVRYGPLYAPPSQTYGTPKKNDSEETISKKIRRVRFRATGRKINRGKPSVYYQPKPVKVVPSNNYRSRSRHARQPKDALVSYRPTRYESTDKHLLSLFISGERR</sequence>
<keyword evidence="1 2" id="KW-0193">Cuticle</keyword>
<dbReference type="InterPro" id="IPR031311">
    <property type="entry name" value="CHIT_BIND_RR_consensus"/>
</dbReference>
<dbReference type="PANTHER" id="PTHR12236:SF79">
    <property type="entry name" value="CUTICULAR PROTEIN 50CB-RELATED"/>
    <property type="match status" value="1"/>
</dbReference>
<feature type="compositionally biased region" description="Polar residues" evidence="3">
    <location>
        <begin position="1138"/>
        <end position="1149"/>
    </location>
</feature>
<dbReference type="RefSeq" id="XP_018026126.1">
    <property type="nucleotide sequence ID" value="XM_018170637.2"/>
</dbReference>
<dbReference type="OMA" id="FPPRITY"/>
<feature type="compositionally biased region" description="Low complexity" evidence="3">
    <location>
        <begin position="1747"/>
        <end position="1762"/>
    </location>
</feature>
<accession>A0A8B7PL58</accession>
<feature type="compositionally biased region" description="Polar residues" evidence="3">
    <location>
        <begin position="1077"/>
        <end position="1094"/>
    </location>
</feature>
<feature type="compositionally biased region" description="Basic residues" evidence="3">
    <location>
        <begin position="1729"/>
        <end position="1745"/>
    </location>
</feature>
<feature type="compositionally biased region" description="Basic and acidic residues" evidence="3">
    <location>
        <begin position="220"/>
        <end position="233"/>
    </location>
</feature>
<evidence type="ECO:0000313" key="6">
    <source>
        <dbReference type="RefSeq" id="XP_018026126.1"/>
    </source>
</evidence>
<dbReference type="InterPro" id="IPR000618">
    <property type="entry name" value="Insect_cuticle"/>
</dbReference>
<feature type="compositionally biased region" description="Low complexity" evidence="3">
    <location>
        <begin position="31"/>
        <end position="41"/>
    </location>
</feature>
<feature type="compositionally biased region" description="Acidic residues" evidence="3">
    <location>
        <begin position="571"/>
        <end position="580"/>
    </location>
</feature>
<feature type="region of interest" description="Disordered" evidence="3">
    <location>
        <begin position="203"/>
        <end position="335"/>
    </location>
</feature>
<feature type="compositionally biased region" description="Acidic residues" evidence="3">
    <location>
        <begin position="1417"/>
        <end position="1429"/>
    </location>
</feature>
<feature type="compositionally biased region" description="Basic and acidic residues" evidence="3">
    <location>
        <begin position="61"/>
        <end position="70"/>
    </location>
</feature>
<feature type="compositionally biased region" description="Low complexity" evidence="3">
    <location>
        <begin position="1686"/>
        <end position="1699"/>
    </location>
</feature>
<feature type="region of interest" description="Disordered" evidence="3">
    <location>
        <begin position="31"/>
        <end position="125"/>
    </location>
</feature>
<organism evidence="5 6">
    <name type="scientific">Hyalella azteca</name>
    <name type="common">Amphipod</name>
    <dbReference type="NCBI Taxonomy" id="294128"/>
    <lineage>
        <taxon>Eukaryota</taxon>
        <taxon>Metazoa</taxon>
        <taxon>Ecdysozoa</taxon>
        <taxon>Arthropoda</taxon>
        <taxon>Crustacea</taxon>
        <taxon>Multicrustacea</taxon>
        <taxon>Malacostraca</taxon>
        <taxon>Eumalacostraca</taxon>
        <taxon>Peracarida</taxon>
        <taxon>Amphipoda</taxon>
        <taxon>Senticaudata</taxon>
        <taxon>Talitrida</taxon>
        <taxon>Talitroidea</taxon>
        <taxon>Hyalellidae</taxon>
        <taxon>Hyalella</taxon>
    </lineage>
</organism>
<feature type="compositionally biased region" description="Basic and acidic residues" evidence="3">
    <location>
        <begin position="1390"/>
        <end position="1401"/>
    </location>
</feature>
<keyword evidence="5" id="KW-1185">Reference proteome</keyword>
<feature type="compositionally biased region" description="Polar residues" evidence="3">
    <location>
        <begin position="1334"/>
        <end position="1345"/>
    </location>
</feature>
<dbReference type="PROSITE" id="PS00233">
    <property type="entry name" value="CHIT_BIND_RR_1"/>
    <property type="match status" value="1"/>
</dbReference>
<dbReference type="GO" id="GO:0031012">
    <property type="term" value="C:extracellular matrix"/>
    <property type="evidence" value="ECO:0007669"/>
    <property type="project" value="TreeGrafter"/>
</dbReference>
<feature type="compositionally biased region" description="Basic and acidic residues" evidence="3">
    <location>
        <begin position="1719"/>
        <end position="1728"/>
    </location>
</feature>
<evidence type="ECO:0000256" key="2">
    <source>
        <dbReference type="PROSITE-ProRule" id="PRU00497"/>
    </source>
</evidence>
<dbReference type="KEGG" id="hazt:108681591"/>
<dbReference type="PROSITE" id="PS51155">
    <property type="entry name" value="CHIT_BIND_RR_2"/>
    <property type="match status" value="1"/>
</dbReference>
<feature type="region of interest" description="Disordered" evidence="3">
    <location>
        <begin position="898"/>
        <end position="1149"/>
    </location>
</feature>
<name>A0A8B7PL58_HYAAZ</name>
<dbReference type="Proteomes" id="UP000694843">
    <property type="component" value="Unplaced"/>
</dbReference>
<dbReference type="GO" id="GO:0042302">
    <property type="term" value="F:structural constituent of cuticle"/>
    <property type="evidence" value="ECO:0007669"/>
    <property type="project" value="UniProtKB-UniRule"/>
</dbReference>
<feature type="signal peptide" evidence="4">
    <location>
        <begin position="1"/>
        <end position="18"/>
    </location>
</feature>
<feature type="compositionally biased region" description="Polar residues" evidence="3">
    <location>
        <begin position="1485"/>
        <end position="1500"/>
    </location>
</feature>
<feature type="compositionally biased region" description="Acidic residues" evidence="3">
    <location>
        <begin position="656"/>
        <end position="665"/>
    </location>
</feature>
<feature type="compositionally biased region" description="Acidic residues" evidence="3">
    <location>
        <begin position="477"/>
        <end position="489"/>
    </location>
</feature>
<feature type="compositionally biased region" description="Low complexity" evidence="3">
    <location>
        <begin position="493"/>
        <end position="508"/>
    </location>
</feature>
<feature type="chain" id="PRO_5034273027" evidence="4">
    <location>
        <begin position="19"/>
        <end position="1804"/>
    </location>
</feature>
<feature type="region of interest" description="Disordered" evidence="3">
    <location>
        <begin position="1357"/>
        <end position="1778"/>
    </location>
</feature>